<dbReference type="PROSITE" id="PS00211">
    <property type="entry name" value="ABC_TRANSPORTER_1"/>
    <property type="match status" value="1"/>
</dbReference>
<dbReference type="SUPFAM" id="SSF52540">
    <property type="entry name" value="P-loop containing nucleoside triphosphate hydrolases"/>
    <property type="match status" value="1"/>
</dbReference>
<dbReference type="InterPro" id="IPR003593">
    <property type="entry name" value="AAA+_ATPase"/>
</dbReference>
<dbReference type="EMBL" id="FQZZ01000008">
    <property type="protein sequence ID" value="SHK69976.1"/>
    <property type="molecule type" value="Genomic_DNA"/>
</dbReference>
<feature type="domain" description="ABC transporter" evidence="5">
    <location>
        <begin position="8"/>
        <end position="239"/>
    </location>
</feature>
<evidence type="ECO:0000256" key="2">
    <source>
        <dbReference type="ARBA" id="ARBA00022448"/>
    </source>
</evidence>
<keyword evidence="4 6" id="KW-0067">ATP-binding</keyword>
<comment type="similarity">
    <text evidence="1">Belongs to the ABC transporter superfamily.</text>
</comment>
<dbReference type="SMART" id="SM00382">
    <property type="entry name" value="AAA"/>
    <property type="match status" value="1"/>
</dbReference>
<dbReference type="PANTHER" id="PTHR42788:SF13">
    <property type="entry name" value="ALIPHATIC SULFONATES IMPORT ATP-BINDING PROTEIN SSUB"/>
    <property type="match status" value="1"/>
</dbReference>
<dbReference type="Gene3D" id="3.40.50.300">
    <property type="entry name" value="P-loop containing nucleotide triphosphate hydrolases"/>
    <property type="match status" value="1"/>
</dbReference>
<dbReference type="PANTHER" id="PTHR42788">
    <property type="entry name" value="TAURINE IMPORT ATP-BINDING PROTEIN-RELATED"/>
    <property type="match status" value="1"/>
</dbReference>
<gene>
    <name evidence="6" type="ORF">SAMN05444142_10816</name>
</gene>
<dbReference type="PROSITE" id="PS50893">
    <property type="entry name" value="ABC_TRANSPORTER_2"/>
    <property type="match status" value="1"/>
</dbReference>
<evidence type="ECO:0000313" key="7">
    <source>
        <dbReference type="Proteomes" id="UP000324252"/>
    </source>
</evidence>
<dbReference type="AlphaFoldDB" id="A0A1H0L8Z5"/>
<organism evidence="6 7">
    <name type="scientific">Lutimaribacter pacificus</name>
    <dbReference type="NCBI Taxonomy" id="391948"/>
    <lineage>
        <taxon>Bacteria</taxon>
        <taxon>Pseudomonadati</taxon>
        <taxon>Pseudomonadota</taxon>
        <taxon>Alphaproteobacteria</taxon>
        <taxon>Rhodobacterales</taxon>
        <taxon>Roseobacteraceae</taxon>
        <taxon>Lutimaribacter</taxon>
    </lineage>
</organism>
<dbReference type="InterPro" id="IPR017871">
    <property type="entry name" value="ABC_transporter-like_CS"/>
</dbReference>
<dbReference type="GO" id="GO:0005524">
    <property type="term" value="F:ATP binding"/>
    <property type="evidence" value="ECO:0007669"/>
    <property type="project" value="UniProtKB-KW"/>
</dbReference>
<dbReference type="InterPro" id="IPR050166">
    <property type="entry name" value="ABC_transporter_ATP-bind"/>
</dbReference>
<dbReference type="CDD" id="cd03293">
    <property type="entry name" value="ABC_NrtD_SsuB_transporters"/>
    <property type="match status" value="1"/>
</dbReference>
<dbReference type="RefSeq" id="WP_223228109.1">
    <property type="nucleotide sequence ID" value="NZ_FNIO01000007.1"/>
</dbReference>
<evidence type="ECO:0000259" key="5">
    <source>
        <dbReference type="PROSITE" id="PS50893"/>
    </source>
</evidence>
<evidence type="ECO:0000256" key="4">
    <source>
        <dbReference type="ARBA" id="ARBA00022840"/>
    </source>
</evidence>
<evidence type="ECO:0000256" key="1">
    <source>
        <dbReference type="ARBA" id="ARBA00005417"/>
    </source>
</evidence>
<keyword evidence="3" id="KW-0547">Nucleotide-binding</keyword>
<name>A0A1H0L8Z5_9RHOB</name>
<evidence type="ECO:0000313" key="6">
    <source>
        <dbReference type="EMBL" id="SHK69976.1"/>
    </source>
</evidence>
<evidence type="ECO:0000256" key="3">
    <source>
        <dbReference type="ARBA" id="ARBA00022741"/>
    </source>
</evidence>
<reference evidence="6 7" key="1">
    <citation type="submission" date="2016-11" db="EMBL/GenBank/DDBJ databases">
        <authorList>
            <person name="Varghese N."/>
            <person name="Submissions S."/>
        </authorList>
    </citation>
    <scope>NUCLEOTIDE SEQUENCE [LARGE SCALE GENOMIC DNA]</scope>
    <source>
        <strain evidence="6 7">DSM 29620</strain>
    </source>
</reference>
<dbReference type="Proteomes" id="UP000324252">
    <property type="component" value="Unassembled WGS sequence"/>
</dbReference>
<dbReference type="InterPro" id="IPR027417">
    <property type="entry name" value="P-loop_NTPase"/>
</dbReference>
<accession>A0A1H0L8Z5</accession>
<dbReference type="Pfam" id="PF00005">
    <property type="entry name" value="ABC_tran"/>
    <property type="match status" value="1"/>
</dbReference>
<dbReference type="InterPro" id="IPR003439">
    <property type="entry name" value="ABC_transporter-like_ATP-bd"/>
</dbReference>
<keyword evidence="7" id="KW-1185">Reference proteome</keyword>
<proteinExistence type="inferred from homology"/>
<dbReference type="GO" id="GO:0016887">
    <property type="term" value="F:ATP hydrolysis activity"/>
    <property type="evidence" value="ECO:0007669"/>
    <property type="project" value="InterPro"/>
</dbReference>
<protein>
    <submittedName>
        <fullName evidence="6">NitT/TauT family transport system ATP-binding protein</fullName>
    </submittedName>
</protein>
<sequence>MLDTASFVDVKSVEKTYFTPSGVVHALGPISFSFDRGQTVGIVGPSGCGKSTMLKVLAGLEDRTRGEITVQSRNVNGPLDDVGVVFQKDLLLDWRTVLENVLLPAELRGRVDEKIRTRARNLLEELGVSGFENNQPWELSGGMRQRVSIARALLLKPSMLFLDEPFSALDALTRDKMNVIVQRLQMHEEVTTFFITHSIAEAVFLSDRVIVMSDRPGRIIDDIEVGIPKPRTLSVREEPEFIDITRRIRIHFEKAGVL</sequence>
<keyword evidence="2" id="KW-0813">Transport</keyword>